<proteinExistence type="predicted"/>
<dbReference type="Proteomes" id="UP001164761">
    <property type="component" value="Chromosome"/>
</dbReference>
<gene>
    <name evidence="1" type="ORF">NZD89_25445</name>
</gene>
<keyword evidence="2" id="KW-1185">Reference proteome</keyword>
<protein>
    <recommendedName>
        <fullName evidence="3">Uracil-DNA glycosylase-like domain-containing protein</fullName>
    </recommendedName>
</protein>
<evidence type="ECO:0000313" key="2">
    <source>
        <dbReference type="Proteomes" id="UP001164761"/>
    </source>
</evidence>
<name>A0ABY6ZF63_9BACL</name>
<dbReference type="RefSeq" id="WP_268005451.1">
    <property type="nucleotide sequence ID" value="NZ_CP104067.1"/>
</dbReference>
<sequence length="221" mass="24914">MHDATTFYDIVGRFAKDYYVPDILLPTSSCIFVLESPHSQEVKHGAPVAGSSGATMSKHLFGPECARQPLGLLVKENARTRENPRLNGIGLVNVCNVPLQKSAYGTKPPASIPDDWFADMEYVRSNSQRVKYQTDRQNQIQDWLTGNLRAKLLTFCKKQLTLIPCGRFAQKYVRLAAVHDDSWVVIDDVPHPSYNSWDRPRYQAQVAAVRRAVERAATLLR</sequence>
<accession>A0ABY6ZF63</accession>
<dbReference type="EMBL" id="CP104067">
    <property type="protein sequence ID" value="WAH41543.1"/>
    <property type="molecule type" value="Genomic_DNA"/>
</dbReference>
<evidence type="ECO:0000313" key="1">
    <source>
        <dbReference type="EMBL" id="WAH41543.1"/>
    </source>
</evidence>
<evidence type="ECO:0008006" key="3">
    <source>
        <dbReference type="Google" id="ProtNLM"/>
    </source>
</evidence>
<reference evidence="1" key="1">
    <citation type="submission" date="2022-08" db="EMBL/GenBank/DDBJ databases">
        <title>Alicyclobacillus fastidiosus DSM 17978, complete genome.</title>
        <authorList>
            <person name="Wang Q."/>
            <person name="Cai R."/>
            <person name="Wang Z."/>
        </authorList>
    </citation>
    <scope>NUCLEOTIDE SEQUENCE</scope>
    <source>
        <strain evidence="1">DSM 17978</strain>
    </source>
</reference>
<organism evidence="1 2">
    <name type="scientific">Alicyclobacillus fastidiosus</name>
    <dbReference type="NCBI Taxonomy" id="392011"/>
    <lineage>
        <taxon>Bacteria</taxon>
        <taxon>Bacillati</taxon>
        <taxon>Bacillota</taxon>
        <taxon>Bacilli</taxon>
        <taxon>Bacillales</taxon>
        <taxon>Alicyclobacillaceae</taxon>
        <taxon>Alicyclobacillus</taxon>
    </lineage>
</organism>